<gene>
    <name evidence="4" type="ORF">KME32_24920</name>
</gene>
<proteinExistence type="predicted"/>
<evidence type="ECO:0000259" key="3">
    <source>
        <dbReference type="SMART" id="SM00829"/>
    </source>
</evidence>
<dbReference type="Proteomes" id="UP000715781">
    <property type="component" value="Unassembled WGS sequence"/>
</dbReference>
<name>A0A951Q1R1_9NOST</name>
<dbReference type="Gene3D" id="3.90.180.10">
    <property type="entry name" value="Medium-chain alcohol dehydrogenases, catalytic domain"/>
    <property type="match status" value="1"/>
</dbReference>
<reference evidence="4" key="1">
    <citation type="submission" date="2021-05" db="EMBL/GenBank/DDBJ databases">
        <authorList>
            <person name="Pietrasiak N."/>
            <person name="Ward R."/>
            <person name="Stajich J.E."/>
            <person name="Kurbessoian T."/>
        </authorList>
    </citation>
    <scope>NUCLEOTIDE SEQUENCE</scope>
    <source>
        <strain evidence="4">JT2-VF2</strain>
    </source>
</reference>
<dbReference type="GO" id="GO:0070402">
    <property type="term" value="F:NADPH binding"/>
    <property type="evidence" value="ECO:0007669"/>
    <property type="project" value="TreeGrafter"/>
</dbReference>
<accession>A0A951Q1R1</accession>
<dbReference type="Gene3D" id="3.40.50.720">
    <property type="entry name" value="NAD(P)-binding Rossmann-like Domain"/>
    <property type="match status" value="1"/>
</dbReference>
<organism evidence="4 5">
    <name type="scientific">Mojavia pulchra JT2-VF2</name>
    <dbReference type="NCBI Taxonomy" id="287848"/>
    <lineage>
        <taxon>Bacteria</taxon>
        <taxon>Bacillati</taxon>
        <taxon>Cyanobacteriota</taxon>
        <taxon>Cyanophyceae</taxon>
        <taxon>Nostocales</taxon>
        <taxon>Nostocaceae</taxon>
    </lineage>
</organism>
<dbReference type="SUPFAM" id="SSF50129">
    <property type="entry name" value="GroES-like"/>
    <property type="match status" value="1"/>
</dbReference>
<evidence type="ECO:0000313" key="5">
    <source>
        <dbReference type="Proteomes" id="UP000715781"/>
    </source>
</evidence>
<dbReference type="GO" id="GO:0016651">
    <property type="term" value="F:oxidoreductase activity, acting on NAD(P)H"/>
    <property type="evidence" value="ECO:0007669"/>
    <property type="project" value="TreeGrafter"/>
</dbReference>
<dbReference type="PANTHER" id="PTHR48106">
    <property type="entry name" value="QUINONE OXIDOREDUCTASE PIG3-RELATED"/>
    <property type="match status" value="1"/>
</dbReference>
<reference evidence="4" key="2">
    <citation type="journal article" date="2022" name="Microbiol. Resour. Announc.">
        <title>Metagenome Sequencing to Explore Phylogenomics of Terrestrial Cyanobacteria.</title>
        <authorList>
            <person name="Ward R.D."/>
            <person name="Stajich J.E."/>
            <person name="Johansen J.R."/>
            <person name="Huntemann M."/>
            <person name="Clum A."/>
            <person name="Foster B."/>
            <person name="Foster B."/>
            <person name="Roux S."/>
            <person name="Palaniappan K."/>
            <person name="Varghese N."/>
            <person name="Mukherjee S."/>
            <person name="Reddy T.B.K."/>
            <person name="Daum C."/>
            <person name="Copeland A."/>
            <person name="Chen I.A."/>
            <person name="Ivanova N.N."/>
            <person name="Kyrpides N.C."/>
            <person name="Shapiro N."/>
            <person name="Eloe-Fadrosh E.A."/>
            <person name="Pietrasiak N."/>
        </authorList>
    </citation>
    <scope>NUCLEOTIDE SEQUENCE</scope>
    <source>
        <strain evidence="4">JT2-VF2</strain>
    </source>
</reference>
<feature type="domain" description="Enoyl reductase (ER)" evidence="3">
    <location>
        <begin position="10"/>
        <end position="330"/>
    </location>
</feature>
<dbReference type="SMART" id="SM00829">
    <property type="entry name" value="PKS_ER"/>
    <property type="match status" value="1"/>
</dbReference>
<dbReference type="SUPFAM" id="SSF51735">
    <property type="entry name" value="NAD(P)-binding Rossmann-fold domains"/>
    <property type="match status" value="1"/>
</dbReference>
<dbReference type="Pfam" id="PF13602">
    <property type="entry name" value="ADH_zinc_N_2"/>
    <property type="match status" value="1"/>
</dbReference>
<keyword evidence="1" id="KW-0521">NADP</keyword>
<dbReference type="CDD" id="cd08272">
    <property type="entry name" value="MDR6"/>
    <property type="match status" value="1"/>
</dbReference>
<dbReference type="PROSITE" id="PS01162">
    <property type="entry name" value="QOR_ZETA_CRYSTAL"/>
    <property type="match status" value="1"/>
</dbReference>
<evidence type="ECO:0000256" key="2">
    <source>
        <dbReference type="ARBA" id="ARBA00023002"/>
    </source>
</evidence>
<dbReference type="InterPro" id="IPR036291">
    <property type="entry name" value="NAD(P)-bd_dom_sf"/>
</dbReference>
<evidence type="ECO:0000313" key="4">
    <source>
        <dbReference type="EMBL" id="MBW4564324.1"/>
    </source>
</evidence>
<evidence type="ECO:0000256" key="1">
    <source>
        <dbReference type="ARBA" id="ARBA00022857"/>
    </source>
</evidence>
<dbReference type="EMBL" id="JAHHHN010000020">
    <property type="protein sequence ID" value="MBW4564324.1"/>
    <property type="molecule type" value="Genomic_DNA"/>
</dbReference>
<dbReference type="InterPro" id="IPR020843">
    <property type="entry name" value="ER"/>
</dbReference>
<protein>
    <submittedName>
        <fullName evidence="4">Zinc-dependent alcohol dehydrogenase family protein</fullName>
    </submittedName>
</protein>
<sequence length="335" mass="36105">MKAVLMTAAGNPEVLQVQEITNPVVPVGNTELLVRLVAAGLNPIDTKLRQRGTFYPEHMPAILGCDGAGIVEAVGAGVQRFRPGDAVYFCYGGLGAHQGNYAEYTVVDERFVARKPTSISFVEAAAAPLVLITAWEALYERGRLQPGEKVLIHAGAGGVGHVAIQLAKLKGANVATTVSSEDKAKFVKQLGADEVIFYKQTDFVQAALDWTGGEGVDLAFDTVGGETFHKTFPAVRVYGDIVTILEPNANTVWKVARNRNLRIGLELMLTPMLQELVEGLQHHAEILEQSAILIDQGQLKIHVSHKFPLQEAAKAHQLLESGSITGKIVLLISNE</sequence>
<dbReference type="AlphaFoldDB" id="A0A951Q1R1"/>
<comment type="caution">
    <text evidence="4">The sequence shown here is derived from an EMBL/GenBank/DDBJ whole genome shotgun (WGS) entry which is preliminary data.</text>
</comment>
<keyword evidence="2" id="KW-0560">Oxidoreductase</keyword>
<dbReference type="GO" id="GO:0008270">
    <property type="term" value="F:zinc ion binding"/>
    <property type="evidence" value="ECO:0007669"/>
    <property type="project" value="InterPro"/>
</dbReference>
<dbReference type="Pfam" id="PF08240">
    <property type="entry name" value="ADH_N"/>
    <property type="match status" value="1"/>
</dbReference>
<dbReference type="InterPro" id="IPR002364">
    <property type="entry name" value="Quin_OxRdtase/zeta-crystal_CS"/>
</dbReference>
<dbReference type="InterPro" id="IPR013154">
    <property type="entry name" value="ADH-like_N"/>
</dbReference>
<dbReference type="InterPro" id="IPR011032">
    <property type="entry name" value="GroES-like_sf"/>
</dbReference>
<dbReference type="PANTHER" id="PTHR48106:SF18">
    <property type="entry name" value="QUINONE OXIDOREDUCTASE PIG3"/>
    <property type="match status" value="1"/>
</dbReference>